<organism evidence="1 2">
    <name type="scientific">Sphingobium fuliginis (strain ATCC 27551)</name>
    <dbReference type="NCBI Taxonomy" id="336203"/>
    <lineage>
        <taxon>Bacteria</taxon>
        <taxon>Pseudomonadati</taxon>
        <taxon>Pseudomonadota</taxon>
        <taxon>Alphaproteobacteria</taxon>
        <taxon>Sphingomonadales</taxon>
        <taxon>Sphingomonadaceae</taxon>
        <taxon>Sphingobium</taxon>
    </lineage>
</organism>
<proteinExistence type="predicted"/>
<evidence type="ECO:0000313" key="1">
    <source>
        <dbReference type="EMBL" id="GAY22203.1"/>
    </source>
</evidence>
<name>A0A292ZH82_SPHSA</name>
<dbReference type="AlphaFoldDB" id="A0A292ZH82"/>
<comment type="caution">
    <text evidence="1">The sequence shown here is derived from an EMBL/GenBank/DDBJ whole genome shotgun (WGS) entry which is preliminary data.</text>
</comment>
<evidence type="ECO:0000313" key="2">
    <source>
        <dbReference type="Proteomes" id="UP000221538"/>
    </source>
</evidence>
<gene>
    <name evidence="1" type="ORF">SFOMI_2758</name>
</gene>
<sequence length="47" mass="5281">MSNNQYIPILSVHNRRLTDWREYSNRPSILDAVGNLSIIAKALGGEP</sequence>
<dbReference type="EMBL" id="BEWI01000032">
    <property type="protein sequence ID" value="GAY22203.1"/>
    <property type="molecule type" value="Genomic_DNA"/>
</dbReference>
<protein>
    <submittedName>
        <fullName evidence="1">Uncharacterized protein</fullName>
    </submittedName>
</protein>
<reference evidence="1 2" key="2">
    <citation type="journal article" date="2013" name="Environ. Sci. Technol.">
        <title>The 4-tert-butylphenol-utilizing bacterium Sphingobium fuliginis OMI can degrade bisphenols via phenolic ring hydroxylation and meta-cleavage pathway.</title>
        <authorList>
            <person name="Ogata Y."/>
            <person name="Goda S."/>
            <person name="Toyama T."/>
            <person name="Sei K."/>
            <person name="Ike M."/>
        </authorList>
    </citation>
    <scope>NUCLEOTIDE SEQUENCE [LARGE SCALE GENOMIC DNA]</scope>
    <source>
        <strain evidence="1 2">OMI</strain>
    </source>
</reference>
<accession>A0A292ZH82</accession>
<dbReference type="Proteomes" id="UP000221538">
    <property type="component" value="Unassembled WGS sequence"/>
</dbReference>
<reference evidence="1 2" key="1">
    <citation type="journal article" date="2013" name="Biodegradation">
        <title>Occurrence of 4-tert-butylphenol (4-t-BP) biodegradation in an aquatic sample caused by the presence of Spirodela polyrrhiza and isolation of a 4-t-BP-utilizing bacterium.</title>
        <authorList>
            <person name="Ogata Y."/>
            <person name="Toyama T."/>
            <person name="Yu N."/>
            <person name="Wang X."/>
            <person name="Sei K."/>
            <person name="Ike M."/>
        </authorList>
    </citation>
    <scope>NUCLEOTIDE SEQUENCE [LARGE SCALE GENOMIC DNA]</scope>
    <source>
        <strain evidence="1 2">OMI</strain>
    </source>
</reference>